<proteinExistence type="inferred from homology"/>
<dbReference type="FunCoup" id="A0A1V9Y1K3">
    <property type="interactions" value="41"/>
</dbReference>
<dbReference type="InterPro" id="IPR023395">
    <property type="entry name" value="MCP_dom_sf"/>
</dbReference>
<evidence type="ECO:0000256" key="5">
    <source>
        <dbReference type="ARBA" id="ARBA00022737"/>
    </source>
</evidence>
<keyword evidence="9 10" id="KW-0472">Membrane</keyword>
<dbReference type="PANTHER" id="PTHR45928">
    <property type="entry name" value="RE38146P"/>
    <property type="match status" value="1"/>
</dbReference>
<dbReference type="Pfam" id="PF00153">
    <property type="entry name" value="Mito_carr"/>
    <property type="match status" value="3"/>
</dbReference>
<evidence type="ECO:0000256" key="11">
    <source>
        <dbReference type="RuleBase" id="RU000488"/>
    </source>
</evidence>
<evidence type="ECO:0000256" key="1">
    <source>
        <dbReference type="ARBA" id="ARBA00004448"/>
    </source>
</evidence>
<dbReference type="InterPro" id="IPR018108">
    <property type="entry name" value="MCP_transmembrane"/>
</dbReference>
<organism evidence="12 13">
    <name type="scientific">Tropilaelaps mercedesae</name>
    <dbReference type="NCBI Taxonomy" id="418985"/>
    <lineage>
        <taxon>Eukaryota</taxon>
        <taxon>Metazoa</taxon>
        <taxon>Ecdysozoa</taxon>
        <taxon>Arthropoda</taxon>
        <taxon>Chelicerata</taxon>
        <taxon>Arachnida</taxon>
        <taxon>Acari</taxon>
        <taxon>Parasitiformes</taxon>
        <taxon>Mesostigmata</taxon>
        <taxon>Gamasina</taxon>
        <taxon>Dermanyssoidea</taxon>
        <taxon>Laelapidae</taxon>
        <taxon>Tropilaelaps</taxon>
    </lineage>
</organism>
<comment type="subcellular location">
    <subcellularLocation>
        <location evidence="1">Mitochondrion inner membrane</location>
        <topology evidence="1">Multi-pass membrane protein</topology>
    </subcellularLocation>
</comment>
<name>A0A1V9Y1K3_9ACAR</name>
<comment type="similarity">
    <text evidence="2 11">Belongs to the mitochondrial carrier (TC 2.A.29) family.</text>
</comment>
<keyword evidence="13" id="KW-1185">Reference proteome</keyword>
<dbReference type="OrthoDB" id="6703404at2759"/>
<evidence type="ECO:0000256" key="2">
    <source>
        <dbReference type="ARBA" id="ARBA00006375"/>
    </source>
</evidence>
<dbReference type="Gene3D" id="1.50.40.10">
    <property type="entry name" value="Mitochondrial carrier domain"/>
    <property type="match status" value="1"/>
</dbReference>
<feature type="repeat" description="Solcar" evidence="10">
    <location>
        <begin position="44"/>
        <end position="133"/>
    </location>
</feature>
<evidence type="ECO:0000256" key="7">
    <source>
        <dbReference type="ARBA" id="ARBA00022989"/>
    </source>
</evidence>
<reference evidence="12 13" key="1">
    <citation type="journal article" date="2017" name="Gigascience">
        <title>Draft genome of the honey bee ectoparasitic mite, Tropilaelaps mercedesae, is shaped by the parasitic life history.</title>
        <authorList>
            <person name="Dong X."/>
            <person name="Armstrong S.D."/>
            <person name="Xia D."/>
            <person name="Makepeace B.L."/>
            <person name="Darby A.C."/>
            <person name="Kadowaki T."/>
        </authorList>
    </citation>
    <scope>NUCLEOTIDE SEQUENCE [LARGE SCALE GENOMIC DNA]</scope>
    <source>
        <strain evidence="12">Wuxi-XJTLU</strain>
    </source>
</reference>
<dbReference type="EMBL" id="MNPL01000929">
    <property type="protein sequence ID" value="OQR79585.1"/>
    <property type="molecule type" value="Genomic_DNA"/>
</dbReference>
<keyword evidence="7" id="KW-1133">Transmembrane helix</keyword>
<feature type="repeat" description="Solcar" evidence="10">
    <location>
        <begin position="143"/>
        <end position="236"/>
    </location>
</feature>
<gene>
    <name evidence="12" type="ORF">BIW11_05636</name>
</gene>
<comment type="caution">
    <text evidence="12">The sequence shown here is derived from an EMBL/GenBank/DDBJ whole genome shotgun (WGS) entry which is preliminary data.</text>
</comment>
<protein>
    <submittedName>
        <fullName evidence="12">Solute carrier family 25 member 35 isoform 1</fullName>
    </submittedName>
</protein>
<evidence type="ECO:0000256" key="3">
    <source>
        <dbReference type="ARBA" id="ARBA00022448"/>
    </source>
</evidence>
<dbReference type="PANTHER" id="PTHR45928:SF1">
    <property type="entry name" value="RE38146P"/>
    <property type="match status" value="1"/>
</dbReference>
<evidence type="ECO:0000256" key="4">
    <source>
        <dbReference type="ARBA" id="ARBA00022692"/>
    </source>
</evidence>
<keyword evidence="3 11" id="KW-0813">Transport</keyword>
<keyword evidence="6" id="KW-0999">Mitochondrion inner membrane</keyword>
<evidence type="ECO:0000256" key="8">
    <source>
        <dbReference type="ARBA" id="ARBA00023128"/>
    </source>
</evidence>
<keyword evidence="4 10" id="KW-0812">Transmembrane</keyword>
<keyword evidence="8" id="KW-0496">Mitochondrion</keyword>
<evidence type="ECO:0000313" key="12">
    <source>
        <dbReference type="EMBL" id="OQR79585.1"/>
    </source>
</evidence>
<dbReference type="SUPFAM" id="SSF103506">
    <property type="entry name" value="Mitochondrial carrier"/>
    <property type="match status" value="1"/>
</dbReference>
<dbReference type="PROSITE" id="PS50920">
    <property type="entry name" value="SOLCAR"/>
    <property type="match status" value="3"/>
</dbReference>
<sequence>MANSQTMCCTRKVISTAIMSYVDMVGGYPGRPGVRQRKDNGIVIEFVLGGVAAAGAGFFTNPLDVVKTRIQLQGELQNRGSYKVLYNNTLHACYQIAKHDGVLALQSGMGPALWFQFVMNGTRLGTYSIMDSFKLTRNSQDELSYPKNVLCGAFSGAFGSLVGSPLYLVKTQIQSQSLSEIAVGFQHKHSSVTQAFLSVYREGGFLGLWRGANAAMLRVSAGSAIQLSTFTSIQEKILENETISRYPNTSTLIASFVAGLGLCLAMTPFDVLCTRLYNQGLDPITGRGLYYSGFFDCFLKMARTEGFWGFYKGVGASYLRVGPHTVLTMMFWTHLKEHYANLTKDYDFLSLTQLSAAAPDKHQT</sequence>
<dbReference type="InParanoid" id="A0A1V9Y1K3"/>
<accession>A0A1V9Y1K3</accession>
<evidence type="ECO:0000256" key="10">
    <source>
        <dbReference type="PROSITE-ProRule" id="PRU00282"/>
    </source>
</evidence>
<evidence type="ECO:0000256" key="9">
    <source>
        <dbReference type="ARBA" id="ARBA00023136"/>
    </source>
</evidence>
<dbReference type="GO" id="GO:0005743">
    <property type="term" value="C:mitochondrial inner membrane"/>
    <property type="evidence" value="ECO:0007669"/>
    <property type="project" value="UniProtKB-SubCell"/>
</dbReference>
<evidence type="ECO:0000313" key="13">
    <source>
        <dbReference type="Proteomes" id="UP000192247"/>
    </source>
</evidence>
<dbReference type="AlphaFoldDB" id="A0A1V9Y1K3"/>
<keyword evidence="5" id="KW-0677">Repeat</keyword>
<dbReference type="Proteomes" id="UP000192247">
    <property type="component" value="Unassembled WGS sequence"/>
</dbReference>
<evidence type="ECO:0000256" key="6">
    <source>
        <dbReference type="ARBA" id="ARBA00022792"/>
    </source>
</evidence>
<feature type="repeat" description="Solcar" evidence="10">
    <location>
        <begin position="246"/>
        <end position="338"/>
    </location>
</feature>
<dbReference type="InterPro" id="IPR051508">
    <property type="entry name" value="Mito_Carrier_Antiporter"/>
</dbReference>